<sequence length="148" mass="15790">MEIYKRILVAVDGSESSSAAFLKACGAAKRNGAHLGITTIIDTLYFANLTALDGGQTVNQFTENAEKMLEDYEKQAKDLGVASVETILDYGPPKATIVEIAAEKFHADLIVVGAVGTSRLSRILLGSVAGYVTLHAECDVLVERESLD</sequence>
<dbReference type="Proteomes" id="UP000571128">
    <property type="component" value="Unassembled WGS sequence"/>
</dbReference>
<dbReference type="PIRSF" id="PIRSF006276">
    <property type="entry name" value="UspA"/>
    <property type="match status" value="1"/>
</dbReference>
<dbReference type="CDD" id="cd00293">
    <property type="entry name" value="USP-like"/>
    <property type="match status" value="1"/>
</dbReference>
<dbReference type="Pfam" id="PF00582">
    <property type="entry name" value="Usp"/>
    <property type="match status" value="1"/>
</dbReference>
<reference evidence="4 5" key="1">
    <citation type="submission" date="2020-03" db="EMBL/GenBank/DDBJ databases">
        <title>Soil Listeria distribution.</title>
        <authorList>
            <person name="Liao J."/>
            <person name="Wiedmann M."/>
        </authorList>
    </citation>
    <scope>NUCLEOTIDE SEQUENCE [LARGE SCALE GENOMIC DNA]</scope>
    <source>
        <strain evidence="4 5">FSL L7-1645</strain>
    </source>
</reference>
<evidence type="ECO:0000313" key="4">
    <source>
        <dbReference type="EMBL" id="MBC1398082.1"/>
    </source>
</evidence>
<dbReference type="GO" id="GO:0005737">
    <property type="term" value="C:cytoplasm"/>
    <property type="evidence" value="ECO:0007669"/>
    <property type="project" value="UniProtKB-SubCell"/>
</dbReference>
<name>A0A841YCM2_9LIST</name>
<evidence type="ECO:0000259" key="3">
    <source>
        <dbReference type="Pfam" id="PF00582"/>
    </source>
</evidence>
<keyword evidence="2" id="KW-0963">Cytoplasm</keyword>
<dbReference type="PANTHER" id="PTHR46268:SF6">
    <property type="entry name" value="UNIVERSAL STRESS PROTEIN UP12"/>
    <property type="match status" value="1"/>
</dbReference>
<dbReference type="PRINTS" id="PR01438">
    <property type="entry name" value="UNVRSLSTRESS"/>
</dbReference>
<dbReference type="InterPro" id="IPR014729">
    <property type="entry name" value="Rossmann-like_a/b/a_fold"/>
</dbReference>
<dbReference type="RefSeq" id="WP_007547651.1">
    <property type="nucleotide sequence ID" value="NZ_JAARPY010000003.1"/>
</dbReference>
<dbReference type="InterPro" id="IPR006015">
    <property type="entry name" value="Universal_stress_UspA"/>
</dbReference>
<evidence type="ECO:0000313" key="5">
    <source>
        <dbReference type="Proteomes" id="UP000571128"/>
    </source>
</evidence>
<dbReference type="AlphaFoldDB" id="A0A841YCM2"/>
<comment type="caution">
    <text evidence="4">The sequence shown here is derived from an EMBL/GenBank/DDBJ whole genome shotgun (WGS) entry which is preliminary data.</text>
</comment>
<dbReference type="Gene3D" id="3.40.50.620">
    <property type="entry name" value="HUPs"/>
    <property type="match status" value="1"/>
</dbReference>
<organism evidence="4 5">
    <name type="scientific">Listeria fleischmannii</name>
    <dbReference type="NCBI Taxonomy" id="1069827"/>
    <lineage>
        <taxon>Bacteria</taxon>
        <taxon>Bacillati</taxon>
        <taxon>Bacillota</taxon>
        <taxon>Bacilli</taxon>
        <taxon>Bacillales</taxon>
        <taxon>Listeriaceae</taxon>
        <taxon>Listeria</taxon>
    </lineage>
</organism>
<dbReference type="SUPFAM" id="SSF52402">
    <property type="entry name" value="Adenine nucleotide alpha hydrolases-like"/>
    <property type="match status" value="1"/>
</dbReference>
<dbReference type="InterPro" id="IPR006016">
    <property type="entry name" value="UspA"/>
</dbReference>
<evidence type="ECO:0000256" key="2">
    <source>
        <dbReference type="PIRNR" id="PIRNR006276"/>
    </source>
</evidence>
<accession>A0A841YCM2</accession>
<dbReference type="PANTHER" id="PTHR46268">
    <property type="entry name" value="STRESS RESPONSE PROTEIN NHAX"/>
    <property type="match status" value="1"/>
</dbReference>
<dbReference type="EMBL" id="JAARPY010000003">
    <property type="protein sequence ID" value="MBC1398082.1"/>
    <property type="molecule type" value="Genomic_DNA"/>
</dbReference>
<comment type="subcellular location">
    <subcellularLocation>
        <location evidence="2">Cytoplasm</location>
    </subcellularLocation>
</comment>
<gene>
    <name evidence="4" type="ORF">HB844_04275</name>
</gene>
<protein>
    <recommendedName>
        <fullName evidence="2">Universal stress protein</fullName>
    </recommendedName>
</protein>
<proteinExistence type="inferred from homology"/>
<feature type="domain" description="UspA" evidence="3">
    <location>
        <begin position="4"/>
        <end position="142"/>
    </location>
</feature>
<evidence type="ECO:0000256" key="1">
    <source>
        <dbReference type="ARBA" id="ARBA00008791"/>
    </source>
</evidence>
<comment type="similarity">
    <text evidence="1 2">Belongs to the universal stress protein A family.</text>
</comment>